<feature type="transmembrane region" description="Helical" evidence="8">
    <location>
        <begin position="36"/>
        <end position="64"/>
    </location>
</feature>
<dbReference type="GO" id="GO:0015189">
    <property type="term" value="F:L-lysine transmembrane transporter activity"/>
    <property type="evidence" value="ECO:0007669"/>
    <property type="project" value="TreeGrafter"/>
</dbReference>
<evidence type="ECO:0000256" key="6">
    <source>
        <dbReference type="ARBA" id="ARBA00023136"/>
    </source>
</evidence>
<evidence type="ECO:0000313" key="11">
    <source>
        <dbReference type="Proteomes" id="UP000006790"/>
    </source>
</evidence>
<proteinExistence type="inferred from homology"/>
<dbReference type="GO" id="GO:0005290">
    <property type="term" value="F:L-histidine transmembrane transporter activity"/>
    <property type="evidence" value="ECO:0007669"/>
    <property type="project" value="TreeGrafter"/>
</dbReference>
<feature type="transmembrane region" description="Helical" evidence="8">
    <location>
        <begin position="84"/>
        <end position="105"/>
    </location>
</feature>
<dbReference type="AlphaFoldDB" id="G8JRQ6"/>
<comment type="subcellular location">
    <subcellularLocation>
        <location evidence="1">Vacuole membrane</location>
        <topology evidence="1">Multi-pass membrane protein</topology>
    </subcellularLocation>
</comment>
<feature type="transmembrane region" description="Helical" evidence="8">
    <location>
        <begin position="378"/>
        <end position="395"/>
    </location>
</feature>
<evidence type="ECO:0000313" key="10">
    <source>
        <dbReference type="EMBL" id="AET38825.1"/>
    </source>
</evidence>
<accession>G8JRQ6</accession>
<evidence type="ECO:0000256" key="7">
    <source>
        <dbReference type="SAM" id="MobiDB-lite"/>
    </source>
</evidence>
<evidence type="ECO:0000256" key="5">
    <source>
        <dbReference type="ARBA" id="ARBA00022989"/>
    </source>
</evidence>
<dbReference type="GO" id="GO:0015194">
    <property type="term" value="F:L-serine transmembrane transporter activity"/>
    <property type="evidence" value="ECO:0007669"/>
    <property type="project" value="TreeGrafter"/>
</dbReference>
<protein>
    <recommendedName>
        <fullName evidence="9">Amino acid transporter transmembrane domain-containing protein</fullName>
    </recommendedName>
</protein>
<feature type="transmembrane region" description="Helical" evidence="8">
    <location>
        <begin position="12"/>
        <end position="30"/>
    </location>
</feature>
<feature type="compositionally biased region" description="Polar residues" evidence="7">
    <location>
        <begin position="351"/>
        <end position="360"/>
    </location>
</feature>
<keyword evidence="6 8" id="KW-0472">Membrane</keyword>
<dbReference type="PANTHER" id="PTHR22950">
    <property type="entry name" value="AMINO ACID TRANSPORTER"/>
    <property type="match status" value="1"/>
</dbReference>
<dbReference type="PANTHER" id="PTHR22950:SF224">
    <property type="entry name" value="VACUOLAR AMINO ACID TRANSPORTER 7"/>
    <property type="match status" value="1"/>
</dbReference>
<reference evidence="11" key="1">
    <citation type="journal article" date="2012" name="G3 (Bethesda)">
        <title>Pichia sorbitophila, an interspecies yeast hybrid reveals early steps of genome resolution following polyploidization.</title>
        <authorList>
            <person name="Leh Louis V."/>
            <person name="Despons L."/>
            <person name="Friedrich A."/>
            <person name="Martin T."/>
            <person name="Durrens P."/>
            <person name="Casaregola S."/>
            <person name="Neuveglise C."/>
            <person name="Fairhead C."/>
            <person name="Marck C."/>
            <person name="Cruz J.A."/>
            <person name="Straub M.L."/>
            <person name="Kugler V."/>
            <person name="Sacerdot C."/>
            <person name="Uzunov Z."/>
            <person name="Thierry A."/>
            <person name="Weiss S."/>
            <person name="Bleykasten C."/>
            <person name="De Montigny J."/>
            <person name="Jacques N."/>
            <person name="Jung P."/>
            <person name="Lemaire M."/>
            <person name="Mallet S."/>
            <person name="Morel G."/>
            <person name="Richard G.F."/>
            <person name="Sarkar A."/>
            <person name="Savel G."/>
            <person name="Schacherer J."/>
            <person name="Seret M.L."/>
            <person name="Talla E."/>
            <person name="Samson G."/>
            <person name="Jubin C."/>
            <person name="Poulain J."/>
            <person name="Vacherie B."/>
            <person name="Barbe V."/>
            <person name="Pelletier E."/>
            <person name="Sherman D.J."/>
            <person name="Westhof E."/>
            <person name="Weissenbach J."/>
            <person name="Baret P.V."/>
            <person name="Wincker P."/>
            <person name="Gaillardin C."/>
            <person name="Dujon B."/>
            <person name="Souciet J.L."/>
        </authorList>
    </citation>
    <scope>NUCLEOTIDE SEQUENCE [LARGE SCALE GENOMIC DNA]</scope>
    <source>
        <strain evidence="11">CBS 270.75 / DBVPG 7215 / KCTC 17166 / NRRL Y-17582</strain>
    </source>
</reference>
<feature type="transmembrane region" description="Helical" evidence="8">
    <location>
        <begin position="146"/>
        <end position="169"/>
    </location>
</feature>
<dbReference type="EMBL" id="CP002499">
    <property type="protein sequence ID" value="AET38825.1"/>
    <property type="molecule type" value="Genomic_DNA"/>
</dbReference>
<dbReference type="GO" id="GO:0005313">
    <property type="term" value="F:L-glutamate transmembrane transporter activity"/>
    <property type="evidence" value="ECO:0007669"/>
    <property type="project" value="TreeGrafter"/>
</dbReference>
<dbReference type="eggNOG" id="KOG1305">
    <property type="taxonomic scope" value="Eukaryota"/>
</dbReference>
<feature type="transmembrane region" description="Helical" evidence="8">
    <location>
        <begin position="401"/>
        <end position="424"/>
    </location>
</feature>
<dbReference type="OrthoDB" id="438545at2759"/>
<feature type="transmembrane region" description="Helical" evidence="8">
    <location>
        <begin position="117"/>
        <end position="134"/>
    </location>
</feature>
<dbReference type="KEGG" id="erc:Ecym_3335"/>
<dbReference type="RefSeq" id="XP_003645642.1">
    <property type="nucleotide sequence ID" value="XM_003645594.1"/>
</dbReference>
<feature type="region of interest" description="Disordered" evidence="7">
    <location>
        <begin position="351"/>
        <end position="370"/>
    </location>
</feature>
<comment type="similarity">
    <text evidence="2">Belongs to the amino acid/polyamine transporter 2 family.</text>
</comment>
<keyword evidence="4 8" id="KW-0812">Transmembrane</keyword>
<feature type="transmembrane region" description="Helical" evidence="8">
    <location>
        <begin position="225"/>
        <end position="248"/>
    </location>
</feature>
<evidence type="ECO:0000256" key="2">
    <source>
        <dbReference type="ARBA" id="ARBA00008066"/>
    </source>
</evidence>
<keyword evidence="11" id="KW-1185">Reference proteome</keyword>
<dbReference type="InParanoid" id="G8JRQ6"/>
<dbReference type="GO" id="GO:0000329">
    <property type="term" value="C:fungal-type vacuole membrane"/>
    <property type="evidence" value="ECO:0007669"/>
    <property type="project" value="TreeGrafter"/>
</dbReference>
<dbReference type="GO" id="GO:0005886">
    <property type="term" value="C:plasma membrane"/>
    <property type="evidence" value="ECO:0007669"/>
    <property type="project" value="EnsemblFungi"/>
</dbReference>
<feature type="transmembrane region" description="Helical" evidence="8">
    <location>
        <begin position="445"/>
        <end position="472"/>
    </location>
</feature>
<evidence type="ECO:0000259" key="9">
    <source>
        <dbReference type="Pfam" id="PF01490"/>
    </source>
</evidence>
<gene>
    <name evidence="10" type="ordered locus">Ecym_3335</name>
</gene>
<dbReference type="GO" id="GO:0043937">
    <property type="term" value="P:regulation of sporulation"/>
    <property type="evidence" value="ECO:0007669"/>
    <property type="project" value="EnsemblFungi"/>
</dbReference>
<dbReference type="GeneID" id="11472214"/>
<sequence length="474" mass="52184">MIPTATVYSSTVNLVKTIVGAGLLAIPYAFRADGVTVAIILLLFAAITSGFGLYLLSLSSKALLNPRQSSFFTLCSVTYPKLSFLFDFAMFIQCYGVGLSYLVLVGDLFSSLLGGRRNWWILGSTIIVVPLAHLRQLDSLKYSSLVGLLSITYLVLLVTGTFLQGVMFGNKYVEHRGDVSWLHIHSVGELVSTFSIIILAYTGSMNMFSVINELKDNSTANAKRVVYYSVGISTLIFLSVGLGGYLTFGNNVLTNVILNYDESAITTRIGTFSLGTMVILSFPLLFHPGRIAFNNMVHWLDITYALYIMRREQKLEEPVLADNESTRPICMSVDDEEDRLMLGIEGESYQSLPRGTQSQEELSEQMEHDSSAVPLDGSRFYIVTWILLLIMYVLALNVTSFALILALVGSTGSTSISFTLPGLFGYKLIGTESLIKGNSLNRKEIWCRLASLGLALYGILVTLISVFVIIYFGI</sequence>
<dbReference type="STRING" id="931890.G8JRQ6"/>
<dbReference type="OMA" id="FAFTGHQ"/>
<dbReference type="Proteomes" id="UP000006790">
    <property type="component" value="Chromosome 3"/>
</dbReference>
<evidence type="ECO:0000256" key="8">
    <source>
        <dbReference type="SAM" id="Phobius"/>
    </source>
</evidence>
<organism evidence="10 11">
    <name type="scientific">Eremothecium cymbalariae (strain CBS 270.75 / DBVPG 7215 / KCTC 17166 / NRRL Y-17582)</name>
    <name type="common">Yeast</name>
    <dbReference type="NCBI Taxonomy" id="931890"/>
    <lineage>
        <taxon>Eukaryota</taxon>
        <taxon>Fungi</taxon>
        <taxon>Dikarya</taxon>
        <taxon>Ascomycota</taxon>
        <taxon>Saccharomycotina</taxon>
        <taxon>Saccharomycetes</taxon>
        <taxon>Saccharomycetales</taxon>
        <taxon>Saccharomycetaceae</taxon>
        <taxon>Eremothecium</taxon>
    </lineage>
</organism>
<dbReference type="InterPro" id="IPR013057">
    <property type="entry name" value="AA_transpt_TM"/>
</dbReference>
<name>G8JRQ6_ERECY</name>
<evidence type="ECO:0000256" key="3">
    <source>
        <dbReference type="ARBA" id="ARBA00022554"/>
    </source>
</evidence>
<keyword evidence="3" id="KW-0926">Vacuole</keyword>
<dbReference type="Pfam" id="PF01490">
    <property type="entry name" value="Aa_trans"/>
    <property type="match status" value="1"/>
</dbReference>
<feature type="transmembrane region" description="Helical" evidence="8">
    <location>
        <begin position="268"/>
        <end position="286"/>
    </location>
</feature>
<feature type="domain" description="Amino acid transporter transmembrane" evidence="9">
    <location>
        <begin position="4"/>
        <end position="463"/>
    </location>
</feature>
<evidence type="ECO:0000256" key="1">
    <source>
        <dbReference type="ARBA" id="ARBA00004128"/>
    </source>
</evidence>
<dbReference type="HOGENOM" id="CLU_009020_1_1_1"/>
<dbReference type="GO" id="GO:0005302">
    <property type="term" value="F:L-tyrosine transmembrane transporter activity"/>
    <property type="evidence" value="ECO:0007669"/>
    <property type="project" value="TreeGrafter"/>
</dbReference>
<keyword evidence="5 8" id="KW-1133">Transmembrane helix</keyword>
<feature type="transmembrane region" description="Helical" evidence="8">
    <location>
        <begin position="181"/>
        <end position="204"/>
    </location>
</feature>
<dbReference type="FunCoup" id="G8JRQ6">
    <property type="interactions" value="234"/>
</dbReference>
<dbReference type="GO" id="GO:0061459">
    <property type="term" value="F:L-arginine transmembrane transporter activity"/>
    <property type="evidence" value="ECO:0007669"/>
    <property type="project" value="TreeGrafter"/>
</dbReference>
<evidence type="ECO:0000256" key="4">
    <source>
        <dbReference type="ARBA" id="ARBA00022692"/>
    </source>
</evidence>